<evidence type="ECO:0000313" key="2">
    <source>
        <dbReference type="Proteomes" id="UP000554520"/>
    </source>
</evidence>
<evidence type="ECO:0000313" key="1">
    <source>
        <dbReference type="EMBL" id="MBB3145435.1"/>
    </source>
</evidence>
<organism evidence="1 2">
    <name type="scientific">Phyllobacterium trifolii</name>
    <dbReference type="NCBI Taxonomy" id="300193"/>
    <lineage>
        <taxon>Bacteria</taxon>
        <taxon>Pseudomonadati</taxon>
        <taxon>Pseudomonadota</taxon>
        <taxon>Alphaproteobacteria</taxon>
        <taxon>Hyphomicrobiales</taxon>
        <taxon>Phyllobacteriaceae</taxon>
        <taxon>Phyllobacterium</taxon>
    </lineage>
</organism>
<dbReference type="Proteomes" id="UP000554520">
    <property type="component" value="Unassembled WGS sequence"/>
</dbReference>
<gene>
    <name evidence="1" type="ORF">FHS21_001840</name>
</gene>
<accession>A0A839U609</accession>
<proteinExistence type="predicted"/>
<dbReference type="EMBL" id="JACHXN010000004">
    <property type="protein sequence ID" value="MBB3145435.1"/>
    <property type="molecule type" value="Genomic_DNA"/>
</dbReference>
<protein>
    <submittedName>
        <fullName evidence="1">Uncharacterized protein</fullName>
    </submittedName>
</protein>
<keyword evidence="2" id="KW-1185">Reference proteome</keyword>
<comment type="caution">
    <text evidence="1">The sequence shown here is derived from an EMBL/GenBank/DDBJ whole genome shotgun (WGS) entry which is preliminary data.</text>
</comment>
<sequence length="46" mass="5421">MLSYYRMPELFQTNKMEKQKISPSDEISLLKTLQKYAVSFKTCGFP</sequence>
<reference evidence="1 2" key="1">
    <citation type="submission" date="2020-08" db="EMBL/GenBank/DDBJ databases">
        <title>Genomic Encyclopedia of Type Strains, Phase III (KMG-III): the genomes of soil and plant-associated and newly described type strains.</title>
        <authorList>
            <person name="Whitman W."/>
        </authorList>
    </citation>
    <scope>NUCLEOTIDE SEQUENCE [LARGE SCALE GENOMIC DNA]</scope>
    <source>
        <strain evidence="1 2">CECT 7015</strain>
    </source>
</reference>
<name>A0A839U609_9HYPH</name>
<dbReference type="AlphaFoldDB" id="A0A839U609"/>